<dbReference type="GeneID" id="98401820"/>
<evidence type="ECO:0000259" key="1">
    <source>
        <dbReference type="PROSITE" id="PS51078"/>
    </source>
</evidence>
<accession>A0A643G8G2</accession>
<evidence type="ECO:0000313" key="3">
    <source>
        <dbReference type="Proteomes" id="UP000397656"/>
    </source>
</evidence>
<protein>
    <recommendedName>
        <fullName evidence="1">IclR-ED domain-containing protein</fullName>
    </recommendedName>
</protein>
<dbReference type="SUPFAM" id="SSF55781">
    <property type="entry name" value="GAF domain-like"/>
    <property type="match status" value="1"/>
</dbReference>
<name>A0A643G8G2_9BURK</name>
<reference evidence="2 3" key="1">
    <citation type="submission" date="2020-10" db="EMBL/GenBank/DDBJ databases">
        <title>Complete genome sequence of Cupriavidus basilensis CCUG 49340T.</title>
        <authorList>
            <person name="Salva-Serra F."/>
            <person name="Donoso R.A."/>
            <person name="Cho K.H."/>
            <person name="Yoo J.A."/>
            <person name="Lee K."/>
            <person name="Yoon S.-H."/>
            <person name="Perez-Pantoja D."/>
            <person name="Moore E.R.B."/>
        </authorList>
    </citation>
    <scope>NUCLEOTIDE SEQUENCE [LARGE SCALE GENOMIC DNA]</scope>
    <source>
        <strain evidence="3">CCUG 49340</strain>
    </source>
</reference>
<evidence type="ECO:0000313" key="2">
    <source>
        <dbReference type="EMBL" id="QOT75143.1"/>
    </source>
</evidence>
<dbReference type="EMBL" id="CP062803">
    <property type="protein sequence ID" value="QOT75143.1"/>
    <property type="molecule type" value="Genomic_DNA"/>
</dbReference>
<organism evidence="2 3">
    <name type="scientific">Cupriavidus basilensis</name>
    <dbReference type="NCBI Taxonomy" id="68895"/>
    <lineage>
        <taxon>Bacteria</taxon>
        <taxon>Pseudomonadati</taxon>
        <taxon>Pseudomonadota</taxon>
        <taxon>Betaproteobacteria</taxon>
        <taxon>Burkholderiales</taxon>
        <taxon>Burkholderiaceae</taxon>
        <taxon>Cupriavidus</taxon>
    </lineage>
</organism>
<dbReference type="AlphaFoldDB" id="A0A643G8G2"/>
<dbReference type="InterPro" id="IPR029016">
    <property type="entry name" value="GAF-like_dom_sf"/>
</dbReference>
<dbReference type="Gene3D" id="3.30.450.40">
    <property type="match status" value="1"/>
</dbReference>
<dbReference type="RefSeq" id="WP_150983204.1">
    <property type="nucleotide sequence ID" value="NZ_CP062803.1"/>
</dbReference>
<dbReference type="Pfam" id="PF01614">
    <property type="entry name" value="IclR_C"/>
    <property type="match status" value="1"/>
</dbReference>
<dbReference type="Proteomes" id="UP000397656">
    <property type="component" value="Chromosome 1"/>
</dbReference>
<gene>
    <name evidence="2" type="ORF">F7R26_012965</name>
</gene>
<proteinExistence type="predicted"/>
<dbReference type="InterPro" id="IPR014757">
    <property type="entry name" value="Tscrpt_reg_IclR_C"/>
</dbReference>
<sequence>MRDRTQMIYVETARSTDSLVAAPDIGAALPMLTTAIGKAWLCKVPAEERESVLNRLRLQDPDAFVRFQPQLLRLRQDFEAKGYS</sequence>
<dbReference type="PROSITE" id="PS51078">
    <property type="entry name" value="ICLR_ED"/>
    <property type="match status" value="1"/>
</dbReference>
<feature type="domain" description="IclR-ED" evidence="1">
    <location>
        <begin position="1"/>
        <end position="84"/>
    </location>
</feature>